<dbReference type="InterPro" id="IPR003399">
    <property type="entry name" value="Mce/MlaD"/>
</dbReference>
<feature type="domain" description="Mce/MlaD" evidence="8">
    <location>
        <begin position="45"/>
        <end position="135"/>
    </location>
</feature>
<proteinExistence type="predicted"/>
<keyword evidence="6 7" id="KW-0472">Membrane</keyword>
<evidence type="ECO:0000256" key="2">
    <source>
        <dbReference type="ARBA" id="ARBA00022475"/>
    </source>
</evidence>
<sequence length="501" mass="54456">VSEQQVTQAPEVRNRTWPSIVWLIPLVTAIVGVWLIVSTLTDQAPTATIQFKTAEGIEAGKTRIKYKSVDIGLVEEIAFAEDFDNVVLTISLNQGLEGFLRRNTRFWVVKPQLTVRGVSGLSTLLSGAYIEIDPGPGAIQTHFVGLEEIPLITTDDAGTKITLISSDLGSLGRGSPIYYQGILAGEVLGYELAGDAKSVYIHGFVRDPFDQLLKGNSRFSNVSGLDVTLGADGVDVKTASITSLLFGGIAFDTPDSLEHSLADISDLVFTLHGRYDDFEDQAYIRKVQFVMYFTGSVRGLSPGAPLEFRGIKIGEVLDIRMEFDAATTSFRIPVLVEIEPDRIIHRDAENTLPPEQTLETLVNKGLRGRLQTGSLLTGQLYIEFNMYPNADLNLVADESMPYPELPTVPGAFEAISQSLTGMVKQIESIDVTGIGNSVRNILDGADKLVNKPVDEAVVTDLEASLRALRGVLSNVEEADLDSTIAAARQALVNLQRTLTMI</sequence>
<dbReference type="Pfam" id="PF02470">
    <property type="entry name" value="MlaD"/>
    <property type="match status" value="2"/>
</dbReference>
<comment type="subcellular location">
    <subcellularLocation>
        <location evidence="1">Cell inner membrane</location>
    </subcellularLocation>
</comment>
<evidence type="ECO:0000256" key="7">
    <source>
        <dbReference type="SAM" id="Phobius"/>
    </source>
</evidence>
<dbReference type="AlphaFoldDB" id="A0A382BB74"/>
<evidence type="ECO:0000256" key="6">
    <source>
        <dbReference type="ARBA" id="ARBA00023136"/>
    </source>
</evidence>
<name>A0A382BB74_9ZZZZ</name>
<accession>A0A382BB74</accession>
<keyword evidence="4 7" id="KW-0812">Transmembrane</keyword>
<gene>
    <name evidence="9" type="ORF">METZ01_LOCUS163396</name>
</gene>
<feature type="transmembrane region" description="Helical" evidence="7">
    <location>
        <begin position="20"/>
        <end position="37"/>
    </location>
</feature>
<evidence type="ECO:0000256" key="4">
    <source>
        <dbReference type="ARBA" id="ARBA00022692"/>
    </source>
</evidence>
<dbReference type="InterPro" id="IPR051800">
    <property type="entry name" value="PqiA-PqiB_transport"/>
</dbReference>
<evidence type="ECO:0000256" key="3">
    <source>
        <dbReference type="ARBA" id="ARBA00022519"/>
    </source>
</evidence>
<feature type="non-terminal residue" evidence="9">
    <location>
        <position position="1"/>
    </location>
</feature>
<keyword evidence="3" id="KW-0997">Cell inner membrane</keyword>
<evidence type="ECO:0000256" key="1">
    <source>
        <dbReference type="ARBA" id="ARBA00004533"/>
    </source>
</evidence>
<dbReference type="GO" id="GO:0005886">
    <property type="term" value="C:plasma membrane"/>
    <property type="evidence" value="ECO:0007669"/>
    <property type="project" value="UniProtKB-SubCell"/>
</dbReference>
<reference evidence="9" key="1">
    <citation type="submission" date="2018-05" db="EMBL/GenBank/DDBJ databases">
        <authorList>
            <person name="Lanie J.A."/>
            <person name="Ng W.-L."/>
            <person name="Kazmierczak K.M."/>
            <person name="Andrzejewski T.M."/>
            <person name="Davidsen T.M."/>
            <person name="Wayne K.J."/>
            <person name="Tettelin H."/>
            <person name="Glass J.I."/>
            <person name="Rusch D."/>
            <person name="Podicherti R."/>
            <person name="Tsui H.-C.T."/>
            <person name="Winkler M.E."/>
        </authorList>
    </citation>
    <scope>NUCLEOTIDE SEQUENCE</scope>
</reference>
<organism evidence="9">
    <name type="scientific">marine metagenome</name>
    <dbReference type="NCBI Taxonomy" id="408172"/>
    <lineage>
        <taxon>unclassified sequences</taxon>
        <taxon>metagenomes</taxon>
        <taxon>ecological metagenomes</taxon>
    </lineage>
</organism>
<evidence type="ECO:0000313" key="9">
    <source>
        <dbReference type="EMBL" id="SVB10542.1"/>
    </source>
</evidence>
<dbReference type="EMBL" id="UINC01028836">
    <property type="protein sequence ID" value="SVB10542.1"/>
    <property type="molecule type" value="Genomic_DNA"/>
</dbReference>
<dbReference type="PANTHER" id="PTHR30462:SF0">
    <property type="entry name" value="INTERMEMBRANE TRANSPORT PROTEIN YEBT"/>
    <property type="match status" value="1"/>
</dbReference>
<protein>
    <recommendedName>
        <fullName evidence="8">Mce/MlaD domain-containing protein</fullName>
    </recommendedName>
</protein>
<evidence type="ECO:0000256" key="5">
    <source>
        <dbReference type="ARBA" id="ARBA00022989"/>
    </source>
</evidence>
<evidence type="ECO:0000259" key="8">
    <source>
        <dbReference type="Pfam" id="PF02470"/>
    </source>
</evidence>
<dbReference type="PANTHER" id="PTHR30462">
    <property type="entry name" value="INTERMEMBRANE TRANSPORT PROTEIN PQIB-RELATED"/>
    <property type="match status" value="1"/>
</dbReference>
<keyword evidence="5 7" id="KW-1133">Transmembrane helix</keyword>
<feature type="domain" description="Mce/MlaD" evidence="8">
    <location>
        <begin position="286"/>
        <end position="385"/>
    </location>
</feature>
<keyword evidence="2" id="KW-1003">Cell membrane</keyword>
<feature type="non-terminal residue" evidence="9">
    <location>
        <position position="501"/>
    </location>
</feature>